<keyword evidence="1" id="KW-1133">Transmembrane helix</keyword>
<feature type="transmembrane region" description="Helical" evidence="1">
    <location>
        <begin position="51"/>
        <end position="68"/>
    </location>
</feature>
<evidence type="ECO:0000313" key="3">
    <source>
        <dbReference type="Proteomes" id="UP000293562"/>
    </source>
</evidence>
<accession>A0A4Q7VI54</accession>
<comment type="caution">
    <text evidence="2">The sequence shown here is derived from an EMBL/GenBank/DDBJ whole genome shotgun (WGS) entry which is preliminary data.</text>
</comment>
<dbReference type="Proteomes" id="UP000293562">
    <property type="component" value="Unassembled WGS sequence"/>
</dbReference>
<evidence type="ECO:0000256" key="1">
    <source>
        <dbReference type="SAM" id="Phobius"/>
    </source>
</evidence>
<organism evidence="2 3">
    <name type="scientific">Ancylomarina subtilis</name>
    <dbReference type="NCBI Taxonomy" id="1639035"/>
    <lineage>
        <taxon>Bacteria</taxon>
        <taxon>Pseudomonadati</taxon>
        <taxon>Bacteroidota</taxon>
        <taxon>Bacteroidia</taxon>
        <taxon>Marinilabiliales</taxon>
        <taxon>Marinifilaceae</taxon>
        <taxon>Ancylomarina</taxon>
    </lineage>
</organism>
<sequence length="78" mass="8632">MSLSNETNSKISRLVSVVFALFILSFIYSLVDNYPNYNSAFDFGRSTGAMFGHLLKILGTIVLLALSVRSVKTVLLKE</sequence>
<name>A0A4Q7VI54_9BACT</name>
<evidence type="ECO:0000313" key="2">
    <source>
        <dbReference type="EMBL" id="RZT95737.1"/>
    </source>
</evidence>
<reference evidence="2 3" key="1">
    <citation type="submission" date="2019-02" db="EMBL/GenBank/DDBJ databases">
        <title>Genomic Encyclopedia of Type Strains, Phase IV (KMG-IV): sequencing the most valuable type-strain genomes for metagenomic binning, comparative biology and taxonomic classification.</title>
        <authorList>
            <person name="Goeker M."/>
        </authorList>
    </citation>
    <scope>NUCLEOTIDE SEQUENCE [LARGE SCALE GENOMIC DNA]</scope>
    <source>
        <strain evidence="2 3">DSM 28825</strain>
    </source>
</reference>
<gene>
    <name evidence="2" type="ORF">EV201_0362</name>
</gene>
<dbReference type="RefSeq" id="WP_130305674.1">
    <property type="nucleotide sequence ID" value="NZ_SHKN01000001.1"/>
</dbReference>
<protein>
    <submittedName>
        <fullName evidence="2">Uncharacterized protein</fullName>
    </submittedName>
</protein>
<dbReference type="EMBL" id="SHKN01000001">
    <property type="protein sequence ID" value="RZT95737.1"/>
    <property type="molecule type" value="Genomic_DNA"/>
</dbReference>
<dbReference type="AlphaFoldDB" id="A0A4Q7VI54"/>
<feature type="transmembrane region" description="Helical" evidence="1">
    <location>
        <begin position="12"/>
        <end position="31"/>
    </location>
</feature>
<keyword evidence="3" id="KW-1185">Reference proteome</keyword>
<keyword evidence="1" id="KW-0812">Transmembrane</keyword>
<keyword evidence="1" id="KW-0472">Membrane</keyword>
<proteinExistence type="predicted"/>
<dbReference type="OrthoDB" id="1122293at2"/>